<dbReference type="InterPro" id="IPR010610">
    <property type="entry name" value="EryCIII-like_C"/>
</dbReference>
<dbReference type="Proteomes" id="UP000251891">
    <property type="component" value="Unassembled WGS sequence"/>
</dbReference>
<evidence type="ECO:0000313" key="2">
    <source>
        <dbReference type="EMBL" id="RAY11917.1"/>
    </source>
</evidence>
<dbReference type="PANTHER" id="PTHR48050:SF13">
    <property type="entry name" value="STEROL 3-BETA-GLUCOSYLTRANSFERASE UGT80A2"/>
    <property type="match status" value="1"/>
</dbReference>
<accession>A0A365GYL5</accession>
<dbReference type="GO" id="GO:0016757">
    <property type="term" value="F:glycosyltransferase activity"/>
    <property type="evidence" value="ECO:0007669"/>
    <property type="project" value="UniProtKB-ARBA"/>
</dbReference>
<dbReference type="SUPFAM" id="SSF53756">
    <property type="entry name" value="UDP-Glycosyltransferase/glycogen phosphorylase"/>
    <property type="match status" value="1"/>
</dbReference>
<name>A0A365GYL5_9ACTN</name>
<comment type="caution">
    <text evidence="2">The sequence shown here is derived from an EMBL/GenBank/DDBJ whole genome shotgun (WGS) entry which is preliminary data.</text>
</comment>
<dbReference type="Pfam" id="PF06722">
    <property type="entry name" value="EryCIII-like_C"/>
    <property type="match status" value="1"/>
</dbReference>
<feature type="domain" description="Erythromycin biosynthesis protein CIII-like C-terminal" evidence="1">
    <location>
        <begin position="72"/>
        <end position="207"/>
    </location>
</feature>
<dbReference type="Gene3D" id="3.40.50.2000">
    <property type="entry name" value="Glycogen Phosphorylase B"/>
    <property type="match status" value="2"/>
</dbReference>
<keyword evidence="3" id="KW-1185">Reference proteome</keyword>
<evidence type="ECO:0000259" key="1">
    <source>
        <dbReference type="Pfam" id="PF06722"/>
    </source>
</evidence>
<reference evidence="2 3" key="1">
    <citation type="submission" date="2018-06" db="EMBL/GenBank/DDBJ databases">
        <title>Actinomadura craniellae sp. nov. isolated from marine sponge Craniella sp.</title>
        <authorList>
            <person name="Li L."/>
            <person name="Xu Q.H."/>
            <person name="Lin H.W."/>
            <person name="Lu Y.H."/>
        </authorList>
    </citation>
    <scope>NUCLEOTIDE SEQUENCE [LARGE SCALE GENOMIC DNA]</scope>
    <source>
        <strain evidence="2 3">LHW63021</strain>
    </source>
</reference>
<protein>
    <recommendedName>
        <fullName evidence="1">Erythromycin biosynthesis protein CIII-like C-terminal domain-containing protein</fullName>
    </recommendedName>
</protein>
<dbReference type="PANTHER" id="PTHR48050">
    <property type="entry name" value="STEROL 3-BETA-GLUCOSYLTRANSFERASE"/>
    <property type="match status" value="1"/>
</dbReference>
<evidence type="ECO:0000313" key="3">
    <source>
        <dbReference type="Proteomes" id="UP000251891"/>
    </source>
</evidence>
<sequence>MAGVPAEVMEAWSPGADPRYRPGTRLRYTGPLFAHLDLPTPPEVDAFLDAPGPVAYVALTSTGPDLVRAVVEALLTVDGLRVLVAATVHDLADLNSARVLVGGVLPSHRLMPRAAMAVTTGGQGSVQTALASGTPLIAIPLQPEQALNAAAAERANAGYALAPDALPDLPALAKELLSSTTHRQAAARIRDLYLATDGPGCAARAILELHETKPATS</sequence>
<gene>
    <name evidence="2" type="ORF">DPM19_28555</name>
</gene>
<dbReference type="AlphaFoldDB" id="A0A365GYL5"/>
<dbReference type="InterPro" id="IPR050426">
    <property type="entry name" value="Glycosyltransferase_28"/>
</dbReference>
<dbReference type="EMBL" id="QLYX01000016">
    <property type="protein sequence ID" value="RAY11917.1"/>
    <property type="molecule type" value="Genomic_DNA"/>
</dbReference>
<organism evidence="2 3">
    <name type="scientific">Actinomadura craniellae</name>
    <dbReference type="NCBI Taxonomy" id="2231787"/>
    <lineage>
        <taxon>Bacteria</taxon>
        <taxon>Bacillati</taxon>
        <taxon>Actinomycetota</taxon>
        <taxon>Actinomycetes</taxon>
        <taxon>Streptosporangiales</taxon>
        <taxon>Thermomonosporaceae</taxon>
        <taxon>Actinomadura</taxon>
    </lineage>
</organism>
<proteinExistence type="predicted"/>